<keyword evidence="1" id="KW-0732">Signal</keyword>
<feature type="domain" description="Lipocalin-like" evidence="2">
    <location>
        <begin position="43"/>
        <end position="130"/>
    </location>
</feature>
<name>A0A6J4JJC1_9SPHI</name>
<feature type="signal peptide" evidence="1">
    <location>
        <begin position="1"/>
        <end position="23"/>
    </location>
</feature>
<dbReference type="InterPro" id="IPR024311">
    <property type="entry name" value="Lipocalin-like"/>
</dbReference>
<dbReference type="Pfam" id="PF13648">
    <property type="entry name" value="Lipocalin_4"/>
    <property type="match status" value="1"/>
</dbReference>
<evidence type="ECO:0000256" key="1">
    <source>
        <dbReference type="SAM" id="SignalP"/>
    </source>
</evidence>
<reference evidence="3" key="1">
    <citation type="submission" date="2020-02" db="EMBL/GenBank/DDBJ databases">
        <authorList>
            <person name="Meier V. D."/>
        </authorList>
    </citation>
    <scope>NUCLEOTIDE SEQUENCE</scope>
    <source>
        <strain evidence="3">AVDCRST_MAG56</strain>
    </source>
</reference>
<gene>
    <name evidence="3" type="ORF">AVDCRST_MAG56-3606</name>
</gene>
<protein>
    <recommendedName>
        <fullName evidence="2">Lipocalin-like domain-containing protein</fullName>
    </recommendedName>
</protein>
<organism evidence="3">
    <name type="scientific">uncultured Cytophagales bacterium</name>
    <dbReference type="NCBI Taxonomy" id="158755"/>
    <lineage>
        <taxon>Bacteria</taxon>
        <taxon>Pseudomonadati</taxon>
        <taxon>Bacteroidota</taxon>
        <taxon>Sphingobacteriia</taxon>
        <taxon>Sphingobacteriales</taxon>
        <taxon>environmental samples</taxon>
    </lineage>
</organism>
<accession>A0A6J4JJC1</accession>
<proteinExistence type="predicted"/>
<dbReference type="AlphaFoldDB" id="A0A6J4JJC1"/>
<sequence length="151" mass="16462">MNKNLSFLLSTLMLVSMMLGLQGCPGKKTEPTPETKTSLLTRNWKVQKVTATSAGTPTTLYEEGAASNQVNYAAYRLNFTSATNYTRTDQNAVESSGGWSFNAGETQINFNPGTPPSVNVITLTKDSFVFTYTDAGGKNGNRELRFEMVPL</sequence>
<evidence type="ECO:0000259" key="2">
    <source>
        <dbReference type="Pfam" id="PF13648"/>
    </source>
</evidence>
<dbReference type="EMBL" id="CADCTQ010000302">
    <property type="protein sequence ID" value="CAA9279264.1"/>
    <property type="molecule type" value="Genomic_DNA"/>
</dbReference>
<dbReference type="PROSITE" id="PS51257">
    <property type="entry name" value="PROKAR_LIPOPROTEIN"/>
    <property type="match status" value="1"/>
</dbReference>
<evidence type="ECO:0000313" key="3">
    <source>
        <dbReference type="EMBL" id="CAA9279264.1"/>
    </source>
</evidence>
<feature type="chain" id="PRO_5027050304" description="Lipocalin-like domain-containing protein" evidence="1">
    <location>
        <begin position="24"/>
        <end position="151"/>
    </location>
</feature>